<dbReference type="Proteomes" id="UP000532746">
    <property type="component" value="Unassembled WGS sequence"/>
</dbReference>
<dbReference type="AlphaFoldDB" id="A0A7W9T3H1"/>
<proteinExistence type="predicted"/>
<organism evidence="3 4">
    <name type="scientific">Hymenobacter luteus</name>
    <dbReference type="NCBI Taxonomy" id="1411122"/>
    <lineage>
        <taxon>Bacteria</taxon>
        <taxon>Pseudomonadati</taxon>
        <taxon>Bacteroidota</taxon>
        <taxon>Cytophagia</taxon>
        <taxon>Cytophagales</taxon>
        <taxon>Hymenobacteraceae</taxon>
        <taxon>Hymenobacter</taxon>
    </lineage>
</organism>
<reference evidence="3 4" key="1">
    <citation type="submission" date="2020-08" db="EMBL/GenBank/DDBJ databases">
        <title>Genomic Encyclopedia of Type Strains, Phase IV (KMG-IV): sequencing the most valuable type-strain genomes for metagenomic binning, comparative biology and taxonomic classification.</title>
        <authorList>
            <person name="Goeker M."/>
        </authorList>
    </citation>
    <scope>NUCLEOTIDE SEQUENCE [LARGE SCALE GENOMIC DNA]</scope>
    <source>
        <strain evidence="3 4">DSM 26718</strain>
    </source>
</reference>
<dbReference type="EMBL" id="JACHGG010000007">
    <property type="protein sequence ID" value="MBB6060902.1"/>
    <property type="molecule type" value="Genomic_DNA"/>
</dbReference>
<protein>
    <recommendedName>
        <fullName evidence="2">Uncharacterized protein YyaB-like PH domain-containing protein</fullName>
    </recommendedName>
</protein>
<evidence type="ECO:0000313" key="4">
    <source>
        <dbReference type="Proteomes" id="UP000532746"/>
    </source>
</evidence>
<feature type="transmembrane region" description="Helical" evidence="1">
    <location>
        <begin position="35"/>
        <end position="52"/>
    </location>
</feature>
<dbReference type="InterPro" id="IPR009589">
    <property type="entry name" value="PH_YyaB-like"/>
</dbReference>
<accession>A0A7W9T3H1</accession>
<dbReference type="GO" id="GO:0030153">
    <property type="term" value="P:bacteriocin immunity"/>
    <property type="evidence" value="ECO:0007669"/>
    <property type="project" value="InterPro"/>
</dbReference>
<dbReference type="RefSeq" id="WP_183405084.1">
    <property type="nucleotide sequence ID" value="NZ_JACHGG010000007.1"/>
</dbReference>
<keyword evidence="1" id="KW-0472">Membrane</keyword>
<evidence type="ECO:0000313" key="3">
    <source>
        <dbReference type="EMBL" id="MBB6060902.1"/>
    </source>
</evidence>
<dbReference type="Pfam" id="PF06713">
    <property type="entry name" value="bPH_4"/>
    <property type="match status" value="1"/>
</dbReference>
<keyword evidence="1" id="KW-0812">Transmembrane</keyword>
<name>A0A7W9T3H1_9BACT</name>
<evidence type="ECO:0000259" key="2">
    <source>
        <dbReference type="Pfam" id="PF06713"/>
    </source>
</evidence>
<feature type="domain" description="Uncharacterized protein YyaB-like PH" evidence="2">
    <location>
        <begin position="54"/>
        <end position="124"/>
    </location>
</feature>
<keyword evidence="4" id="KW-1185">Reference proteome</keyword>
<gene>
    <name evidence="3" type="ORF">HNQ93_003778</name>
</gene>
<comment type="caution">
    <text evidence="3">The sequence shown here is derived from an EMBL/GenBank/DDBJ whole genome shotgun (WGS) entry which is preliminary data.</text>
</comment>
<sequence length="131" mass="14810">MNQIFKSETSWWLLAPLLLLLLSIGDDARRHGQWATVLLLALPLAFIASLLLPTRYIITEAELAIACGPLTWRVPVPQINRLTHNPLSSPAPSLKRLEIRYGKYDFVRLWPADQAGFLAALHRLNPAIRHD</sequence>
<keyword evidence="1" id="KW-1133">Transmembrane helix</keyword>
<evidence type="ECO:0000256" key="1">
    <source>
        <dbReference type="SAM" id="Phobius"/>
    </source>
</evidence>